<evidence type="ECO:0000256" key="1">
    <source>
        <dbReference type="ARBA" id="ARBA00006638"/>
    </source>
</evidence>
<evidence type="ECO:0000313" key="5">
    <source>
        <dbReference type="Proteomes" id="UP001501175"/>
    </source>
</evidence>
<dbReference type="Pfam" id="PF04098">
    <property type="entry name" value="Rad52_Rad22"/>
    <property type="match status" value="1"/>
</dbReference>
<accession>A0ABP8NER1</accession>
<comment type="similarity">
    <text evidence="1">Belongs to the RAD52 family.</text>
</comment>
<dbReference type="Proteomes" id="UP001501175">
    <property type="component" value="Unassembled WGS sequence"/>
</dbReference>
<organism evidence="4 5">
    <name type="scientific">Nibrella saemangeumensis</name>
    <dbReference type="NCBI Taxonomy" id="1084526"/>
    <lineage>
        <taxon>Bacteria</taxon>
        <taxon>Pseudomonadati</taxon>
        <taxon>Bacteroidota</taxon>
        <taxon>Cytophagia</taxon>
        <taxon>Cytophagales</taxon>
        <taxon>Spirosomataceae</taxon>
        <taxon>Nibrella</taxon>
    </lineage>
</organism>
<keyword evidence="5" id="KW-1185">Reference proteome</keyword>
<evidence type="ECO:0000256" key="3">
    <source>
        <dbReference type="ARBA" id="ARBA00023204"/>
    </source>
</evidence>
<evidence type="ECO:0008006" key="6">
    <source>
        <dbReference type="Google" id="ProtNLM"/>
    </source>
</evidence>
<sequence>MNTALIAADRSPKLDILLAPLKPNEVEWRVASTTKDNSKLIVVPYITNRCVMQRFDEQFGWDRWRNEIREVDGGFLCTITVVLDGGEAISKTDGANRTDIEPVKGGISDAMKRAAVQFGLGRELYDYPKVMIELSASQNGKFIPDWAHQLLDRLVIAAGEGRLDRDVYVLKESQARK</sequence>
<protein>
    <recommendedName>
        <fullName evidence="6">Rad52/22 family double-strand break repair protein</fullName>
    </recommendedName>
</protein>
<keyword evidence="3" id="KW-0234">DNA repair</keyword>
<keyword evidence="2" id="KW-0227">DNA damage</keyword>
<gene>
    <name evidence="4" type="ORF">GCM10023189_42910</name>
</gene>
<reference evidence="5" key="1">
    <citation type="journal article" date="2019" name="Int. J. Syst. Evol. Microbiol.">
        <title>The Global Catalogue of Microorganisms (GCM) 10K type strain sequencing project: providing services to taxonomists for standard genome sequencing and annotation.</title>
        <authorList>
            <consortium name="The Broad Institute Genomics Platform"/>
            <consortium name="The Broad Institute Genome Sequencing Center for Infectious Disease"/>
            <person name="Wu L."/>
            <person name="Ma J."/>
        </authorList>
    </citation>
    <scope>NUCLEOTIDE SEQUENCE [LARGE SCALE GENOMIC DNA]</scope>
    <source>
        <strain evidence="5">JCM 17927</strain>
    </source>
</reference>
<proteinExistence type="inferred from homology"/>
<dbReference type="RefSeq" id="WP_345246926.1">
    <property type="nucleotide sequence ID" value="NZ_BAABHD010000076.1"/>
</dbReference>
<name>A0ABP8NER1_9BACT</name>
<comment type="caution">
    <text evidence="4">The sequence shown here is derived from an EMBL/GenBank/DDBJ whole genome shotgun (WGS) entry which is preliminary data.</text>
</comment>
<evidence type="ECO:0000256" key="2">
    <source>
        <dbReference type="ARBA" id="ARBA00022763"/>
    </source>
</evidence>
<dbReference type="EMBL" id="BAABHD010000076">
    <property type="protein sequence ID" value="GAA4464113.1"/>
    <property type="molecule type" value="Genomic_DNA"/>
</dbReference>
<dbReference type="InterPro" id="IPR041247">
    <property type="entry name" value="Rad52_fam"/>
</dbReference>
<evidence type="ECO:0000313" key="4">
    <source>
        <dbReference type="EMBL" id="GAA4464113.1"/>
    </source>
</evidence>